<keyword evidence="2" id="KW-0238">DNA-binding</keyword>
<dbReference type="InterPro" id="IPR036390">
    <property type="entry name" value="WH_DNA-bd_sf"/>
</dbReference>
<evidence type="ECO:0000256" key="2">
    <source>
        <dbReference type="ARBA" id="ARBA00023125"/>
    </source>
</evidence>
<dbReference type="PATRIC" id="fig|1441384.3.peg.1089"/>
<organism evidence="5 6">
    <name type="scientific">Orientia tsutsugamushi str. UT144</name>
    <dbReference type="NCBI Taxonomy" id="1441384"/>
    <lineage>
        <taxon>Bacteria</taxon>
        <taxon>Pseudomonadati</taxon>
        <taxon>Pseudomonadota</taxon>
        <taxon>Alphaproteobacteria</taxon>
        <taxon>Rickettsiales</taxon>
        <taxon>Rickettsiaceae</taxon>
        <taxon>Rickettsieae</taxon>
        <taxon>Orientia</taxon>
    </lineage>
</organism>
<protein>
    <submittedName>
        <fullName evidence="5">MarR family protein</fullName>
    </submittedName>
</protein>
<keyword evidence="3" id="KW-0804">Transcription</keyword>
<dbReference type="InterPro" id="IPR000835">
    <property type="entry name" value="HTH_MarR-typ"/>
</dbReference>
<dbReference type="Gene3D" id="1.10.10.10">
    <property type="entry name" value="Winged helix-like DNA-binding domain superfamily/Winged helix DNA-binding domain"/>
    <property type="match status" value="1"/>
</dbReference>
<dbReference type="Pfam" id="PF01047">
    <property type="entry name" value="MarR"/>
    <property type="match status" value="1"/>
</dbReference>
<dbReference type="InterPro" id="IPR039422">
    <property type="entry name" value="MarR/SlyA-like"/>
</dbReference>
<dbReference type="Proteomes" id="UP000033580">
    <property type="component" value="Unassembled WGS sequence"/>
</dbReference>
<evidence type="ECO:0000313" key="5">
    <source>
        <dbReference type="EMBL" id="KJW07889.1"/>
    </source>
</evidence>
<dbReference type="PROSITE" id="PS50995">
    <property type="entry name" value="HTH_MARR_2"/>
    <property type="match status" value="1"/>
</dbReference>
<dbReference type="GO" id="GO:0006950">
    <property type="term" value="P:response to stress"/>
    <property type="evidence" value="ECO:0007669"/>
    <property type="project" value="TreeGrafter"/>
</dbReference>
<dbReference type="SMART" id="SM00347">
    <property type="entry name" value="HTH_MARR"/>
    <property type="match status" value="1"/>
</dbReference>
<gene>
    <name evidence="5" type="ORF">OTUT144_0059</name>
</gene>
<dbReference type="AlphaFoldDB" id="A0A0F3RRX9"/>
<dbReference type="PANTHER" id="PTHR33164:SF64">
    <property type="entry name" value="TRANSCRIPTIONAL REGULATOR SLYA"/>
    <property type="match status" value="1"/>
</dbReference>
<evidence type="ECO:0000259" key="4">
    <source>
        <dbReference type="PROSITE" id="PS50995"/>
    </source>
</evidence>
<accession>A0A0F3RRX9</accession>
<comment type="caution">
    <text evidence="5">The sequence shown here is derived from an EMBL/GenBank/DDBJ whole genome shotgun (WGS) entry which is preliminary data.</text>
</comment>
<dbReference type="EMBL" id="LAOR01000002">
    <property type="protein sequence ID" value="KJW07889.1"/>
    <property type="molecule type" value="Genomic_DNA"/>
</dbReference>
<name>A0A0F3RRX9_ORITS</name>
<dbReference type="PANTHER" id="PTHR33164">
    <property type="entry name" value="TRANSCRIPTIONAL REGULATOR, MARR FAMILY"/>
    <property type="match status" value="1"/>
</dbReference>
<proteinExistence type="predicted"/>
<dbReference type="GO" id="GO:0003700">
    <property type="term" value="F:DNA-binding transcription factor activity"/>
    <property type="evidence" value="ECO:0007669"/>
    <property type="project" value="InterPro"/>
</dbReference>
<dbReference type="GO" id="GO:0003677">
    <property type="term" value="F:DNA binding"/>
    <property type="evidence" value="ECO:0007669"/>
    <property type="project" value="UniProtKB-KW"/>
</dbReference>
<evidence type="ECO:0000256" key="1">
    <source>
        <dbReference type="ARBA" id="ARBA00023015"/>
    </source>
</evidence>
<evidence type="ECO:0000256" key="3">
    <source>
        <dbReference type="ARBA" id="ARBA00023163"/>
    </source>
</evidence>
<evidence type="ECO:0000313" key="6">
    <source>
        <dbReference type="Proteomes" id="UP000033580"/>
    </source>
</evidence>
<dbReference type="SUPFAM" id="SSF46785">
    <property type="entry name" value="Winged helix' DNA-binding domain"/>
    <property type="match status" value="1"/>
</dbReference>
<sequence>MSDNATKDYPIPVLESPSFTFAQAYFTWKRITDRALDAVGLTHTQYVFMGTLFELEKHQDKATQNDLAKLTNSDVAMTSQILRTLQKRGLVLREQIEGDERAKYSSLSPAGKKFVKKAAEIMKTNEKEYFAPVEKDMEQFLTYLKVLTRVKEINLL</sequence>
<dbReference type="InterPro" id="IPR036388">
    <property type="entry name" value="WH-like_DNA-bd_sf"/>
</dbReference>
<keyword evidence="1" id="KW-0805">Transcription regulation</keyword>
<feature type="domain" description="HTH marR-type" evidence="4">
    <location>
        <begin position="1"/>
        <end position="152"/>
    </location>
</feature>
<reference evidence="5 6" key="1">
    <citation type="submission" date="2015-01" db="EMBL/GenBank/DDBJ databases">
        <title>Genome Sequencing of Rickettsiales.</title>
        <authorList>
            <person name="Daugherty S.C."/>
            <person name="Su Q."/>
            <person name="Abolude K."/>
            <person name="Beier-Sexton M."/>
            <person name="Carlyon J.A."/>
            <person name="Carter R."/>
            <person name="Day N.P."/>
            <person name="Dumler S.J."/>
            <person name="Dyachenko V."/>
            <person name="Godinez A."/>
            <person name="Kurtti T.J."/>
            <person name="Lichay M."/>
            <person name="Mullins K.E."/>
            <person name="Ott S."/>
            <person name="Pappas-Brown V."/>
            <person name="Paris D.H."/>
            <person name="Patel P."/>
            <person name="Richards A.L."/>
            <person name="Sadzewicz L."/>
            <person name="Sears K."/>
            <person name="Seidman D."/>
            <person name="Sengamalay N."/>
            <person name="Stenos J."/>
            <person name="Tallon L.J."/>
            <person name="Vincent G."/>
            <person name="Fraser C.M."/>
            <person name="Munderloh U."/>
            <person name="Dunning-Hotopp J.C."/>
        </authorList>
    </citation>
    <scope>NUCLEOTIDE SEQUENCE [LARGE SCALE GENOMIC DNA]</scope>
    <source>
        <strain evidence="5 6">UT144</strain>
    </source>
</reference>